<dbReference type="EMBL" id="SGPL01000473">
    <property type="protein sequence ID" value="THH12291.1"/>
    <property type="molecule type" value="Genomic_DNA"/>
</dbReference>
<name>A0A4S4LLK1_9AGAM</name>
<feature type="region of interest" description="Disordered" evidence="1">
    <location>
        <begin position="274"/>
        <end position="294"/>
    </location>
</feature>
<evidence type="ECO:0000313" key="3">
    <source>
        <dbReference type="Proteomes" id="UP000310158"/>
    </source>
</evidence>
<reference evidence="2 3" key="1">
    <citation type="submission" date="2019-02" db="EMBL/GenBank/DDBJ databases">
        <title>Genome sequencing of the rare red list fungi Bondarzewia mesenterica.</title>
        <authorList>
            <person name="Buettner E."/>
            <person name="Kellner H."/>
        </authorList>
    </citation>
    <scope>NUCLEOTIDE SEQUENCE [LARGE SCALE GENOMIC DNA]</scope>
    <source>
        <strain evidence="2 3">DSM 108281</strain>
    </source>
</reference>
<accession>A0A4S4LLK1</accession>
<gene>
    <name evidence="2" type="ORF">EW146_g7755</name>
</gene>
<sequence>LTTPSTDHNPSLPSSIQKPAFTPTKQRAASLHPATRSHLPSAVISARPRTTLTHVLRNPRTLSHILRYTSWYDFQSLVRASSEYRHIFFSPELRDIVLAYFVPGYRYCLSYADLRNYREVQVSFRDLELFMASQRLSLHKYPMHALSALSASYLSPEHEARTERYLALCQAHSRLVLLLQSLIHSSTLPFPEEPEDTRQRHRPAPNVTPTTEPTPERHKRRTLISAYGRPPRRFSMLGGPKIPPSTAFRRSVVLATLRGLMARLASGGGCIRHSSSPSLRASEGRPPPLISSPHDIRNAISRVRAPILRVFHPCTELDESAIAACEEQLIEAGLWEHLSTGDIICNFGFLPPEEAGSSSSSDVSSELAAAGRHIWLLYDGEGLIAYTPPSPPALADPLTLPSPLYYAHIIPPPVNPTFRLRLPHAIPQLSMAHRPVQVRSPHSPAGYALAKKYMWLARLPARERLGLGEGWQGEWVLEGEGTKEGKQSLLDALSGDPSAERDWELVIEKSNGSSIWLRLLMHVPPSTGSDSRSHRSPQS</sequence>
<dbReference type="OrthoDB" id="3269821at2759"/>
<evidence type="ECO:0000256" key="1">
    <source>
        <dbReference type="SAM" id="MobiDB-lite"/>
    </source>
</evidence>
<evidence type="ECO:0000313" key="2">
    <source>
        <dbReference type="EMBL" id="THH12291.1"/>
    </source>
</evidence>
<comment type="caution">
    <text evidence="2">The sequence shown here is derived from an EMBL/GenBank/DDBJ whole genome shotgun (WGS) entry which is preliminary data.</text>
</comment>
<feature type="region of interest" description="Disordered" evidence="1">
    <location>
        <begin position="189"/>
        <end position="220"/>
    </location>
</feature>
<keyword evidence="3" id="KW-1185">Reference proteome</keyword>
<dbReference type="Proteomes" id="UP000310158">
    <property type="component" value="Unassembled WGS sequence"/>
</dbReference>
<protein>
    <submittedName>
        <fullName evidence="2">Uncharacterized protein</fullName>
    </submittedName>
</protein>
<feature type="non-terminal residue" evidence="2">
    <location>
        <position position="1"/>
    </location>
</feature>
<organism evidence="2 3">
    <name type="scientific">Bondarzewia mesenterica</name>
    <dbReference type="NCBI Taxonomy" id="1095465"/>
    <lineage>
        <taxon>Eukaryota</taxon>
        <taxon>Fungi</taxon>
        <taxon>Dikarya</taxon>
        <taxon>Basidiomycota</taxon>
        <taxon>Agaricomycotina</taxon>
        <taxon>Agaricomycetes</taxon>
        <taxon>Russulales</taxon>
        <taxon>Bondarzewiaceae</taxon>
        <taxon>Bondarzewia</taxon>
    </lineage>
</organism>
<proteinExistence type="predicted"/>
<dbReference type="AlphaFoldDB" id="A0A4S4LLK1"/>